<dbReference type="EMBL" id="CP036425">
    <property type="protein sequence ID" value="QDU33011.1"/>
    <property type="molecule type" value="Genomic_DNA"/>
</dbReference>
<organism evidence="2 3">
    <name type="scientific">Poriferisphaera corsica</name>
    <dbReference type="NCBI Taxonomy" id="2528020"/>
    <lineage>
        <taxon>Bacteria</taxon>
        <taxon>Pseudomonadati</taxon>
        <taxon>Planctomycetota</taxon>
        <taxon>Phycisphaerae</taxon>
        <taxon>Phycisphaerales</taxon>
        <taxon>Phycisphaeraceae</taxon>
        <taxon>Poriferisphaera</taxon>
    </lineage>
</organism>
<dbReference type="Gene3D" id="1.25.40.10">
    <property type="entry name" value="Tetratricopeptide repeat domain"/>
    <property type="match status" value="1"/>
</dbReference>
<dbReference type="InterPro" id="IPR011990">
    <property type="entry name" value="TPR-like_helical_dom_sf"/>
</dbReference>
<dbReference type="AlphaFoldDB" id="A0A517YS19"/>
<keyword evidence="1" id="KW-1133">Transmembrane helix</keyword>
<evidence type="ECO:0000256" key="1">
    <source>
        <dbReference type="SAM" id="Phobius"/>
    </source>
</evidence>
<evidence type="ECO:0000313" key="3">
    <source>
        <dbReference type="Proteomes" id="UP000317369"/>
    </source>
</evidence>
<evidence type="ECO:0000313" key="2">
    <source>
        <dbReference type="EMBL" id="QDU33011.1"/>
    </source>
</evidence>
<proteinExistence type="predicted"/>
<evidence type="ECO:0008006" key="4">
    <source>
        <dbReference type="Google" id="ProtNLM"/>
    </source>
</evidence>
<dbReference type="SUPFAM" id="SSF48452">
    <property type="entry name" value="TPR-like"/>
    <property type="match status" value="1"/>
</dbReference>
<sequence>MYDVTFQGQVLIGLVKQGYSCNCCFEGKECVMRRFALARDVKKLVILVAVIVAIGALGVDWARGEGQRGEARREAFDAFVRDYGQELKLNEARRGRFRVMYQEKLSDKREEIEAWLVKVDERDRGDRVEAAVLAKDLDQITAMIDGLVGGHHAETVAKSSSADFLKKLLGVNGTLSFVEGEVVFAIVDRNDVFKYVQKGGAVPGVSIDPETGRGKVEVSFKVGSETGQQVIDGVEMVVPVETGGGVRQGERKDLVDAFEGLTLLLFGGEEEDRGIGRGVAIHEIAELAIIRRLNAQPLHSRWFTDGMAEVVTWLVLRDVYGEEMAQQWERDTELFGDMLSEVDLLRWEKKGAQIETKIETISRLGQARYAFAGEEFRRLVDVYGEDVIKQIIGNAVEMGEQRQATDTSLVAAVEDVDPGFGERMKRYMKYEGGQEAMIKGYWAELLEARKDERWDEAVAAFMHLKEQRDEVVLDDYAKLAELMRNGGRGQEAEQGMLKLLKGVKGEKNKANVGRILIRFYLQNNENGKAAELSDLVLTVYPDDEVALLGRVLKMMRLNKYNQAILTAERLKRVAKPDSRAYEIAESAEIWIHENVGLVNQR</sequence>
<dbReference type="KEGG" id="pcor:KS4_10500"/>
<protein>
    <recommendedName>
        <fullName evidence="4">Tetratricopeptide repeat protein</fullName>
    </recommendedName>
</protein>
<feature type="transmembrane region" description="Helical" evidence="1">
    <location>
        <begin position="44"/>
        <end position="62"/>
    </location>
</feature>
<gene>
    <name evidence="2" type="ORF">KS4_10500</name>
</gene>
<keyword evidence="1" id="KW-0472">Membrane</keyword>
<dbReference type="Proteomes" id="UP000317369">
    <property type="component" value="Chromosome"/>
</dbReference>
<reference evidence="2 3" key="1">
    <citation type="submission" date="2019-02" db="EMBL/GenBank/DDBJ databases">
        <title>Deep-cultivation of Planctomycetes and their phenomic and genomic characterization uncovers novel biology.</title>
        <authorList>
            <person name="Wiegand S."/>
            <person name="Jogler M."/>
            <person name="Boedeker C."/>
            <person name="Pinto D."/>
            <person name="Vollmers J."/>
            <person name="Rivas-Marin E."/>
            <person name="Kohn T."/>
            <person name="Peeters S.H."/>
            <person name="Heuer A."/>
            <person name="Rast P."/>
            <person name="Oberbeckmann S."/>
            <person name="Bunk B."/>
            <person name="Jeske O."/>
            <person name="Meyerdierks A."/>
            <person name="Storesund J.E."/>
            <person name="Kallscheuer N."/>
            <person name="Luecker S."/>
            <person name="Lage O.M."/>
            <person name="Pohl T."/>
            <person name="Merkel B.J."/>
            <person name="Hornburger P."/>
            <person name="Mueller R.-W."/>
            <person name="Bruemmer F."/>
            <person name="Labrenz M."/>
            <person name="Spormann A.M."/>
            <person name="Op den Camp H."/>
            <person name="Overmann J."/>
            <person name="Amann R."/>
            <person name="Jetten M.S.M."/>
            <person name="Mascher T."/>
            <person name="Medema M.H."/>
            <person name="Devos D.P."/>
            <person name="Kaster A.-K."/>
            <person name="Ovreas L."/>
            <person name="Rohde M."/>
            <person name="Galperin M.Y."/>
            <person name="Jogler C."/>
        </authorList>
    </citation>
    <scope>NUCLEOTIDE SEQUENCE [LARGE SCALE GENOMIC DNA]</scope>
    <source>
        <strain evidence="2 3">KS4</strain>
    </source>
</reference>
<name>A0A517YS19_9BACT</name>
<accession>A0A517YS19</accession>
<keyword evidence="3" id="KW-1185">Reference proteome</keyword>
<keyword evidence="1" id="KW-0812">Transmembrane</keyword>